<accession>A0A543A1S4</accession>
<dbReference type="EMBL" id="VFOV01000001">
    <property type="protein sequence ID" value="TQL66535.1"/>
    <property type="molecule type" value="Genomic_DNA"/>
</dbReference>
<evidence type="ECO:0000313" key="1">
    <source>
        <dbReference type="EMBL" id="TQL66535.1"/>
    </source>
</evidence>
<name>A0A543A1S4_9ACTN</name>
<comment type="caution">
    <text evidence="1">The sequence shown here is derived from an EMBL/GenBank/DDBJ whole genome shotgun (WGS) entry which is preliminary data.</text>
</comment>
<dbReference type="Proteomes" id="UP000320209">
    <property type="component" value="Unassembled WGS sequence"/>
</dbReference>
<dbReference type="RefSeq" id="WP_170225029.1">
    <property type="nucleotide sequence ID" value="NZ_VFOV01000001.1"/>
</dbReference>
<protein>
    <submittedName>
        <fullName evidence="1">Uncharacterized protein</fullName>
    </submittedName>
</protein>
<organism evidence="1 2">
    <name type="scientific">Nocardioides albertanoniae</name>
    <dbReference type="NCBI Taxonomy" id="1175486"/>
    <lineage>
        <taxon>Bacteria</taxon>
        <taxon>Bacillati</taxon>
        <taxon>Actinomycetota</taxon>
        <taxon>Actinomycetes</taxon>
        <taxon>Propionibacteriales</taxon>
        <taxon>Nocardioidaceae</taxon>
        <taxon>Nocardioides</taxon>
    </lineage>
</organism>
<evidence type="ECO:0000313" key="2">
    <source>
        <dbReference type="Proteomes" id="UP000320209"/>
    </source>
</evidence>
<proteinExistence type="predicted"/>
<dbReference type="AlphaFoldDB" id="A0A543A1S4"/>
<gene>
    <name evidence="1" type="ORF">FB381_0397</name>
</gene>
<reference evidence="1 2" key="1">
    <citation type="submission" date="2019-06" db="EMBL/GenBank/DDBJ databases">
        <title>Sequencing the genomes of 1000 actinobacteria strains.</title>
        <authorList>
            <person name="Klenk H.-P."/>
        </authorList>
    </citation>
    <scope>NUCLEOTIDE SEQUENCE [LARGE SCALE GENOMIC DNA]</scope>
    <source>
        <strain evidence="1 2">DSM 25218</strain>
    </source>
</reference>
<sequence length="52" mass="5954">MKHGVRRLGRLIGKGKPTRMTIDEHVEAHRFSVERAVSVHSSGPLNQSRFMR</sequence>
<keyword evidence="2" id="KW-1185">Reference proteome</keyword>